<evidence type="ECO:0000313" key="1">
    <source>
        <dbReference type="EMBL" id="RGT54934.1"/>
    </source>
</evidence>
<dbReference type="EMBL" id="QRWX01000003">
    <property type="protein sequence ID" value="RGT54934.1"/>
    <property type="molecule type" value="Genomic_DNA"/>
</dbReference>
<accession>A0A412PCJ7</accession>
<dbReference type="RefSeq" id="WP_118764995.1">
    <property type="nucleotide sequence ID" value="NZ_CABJCF010000003.1"/>
</dbReference>
<evidence type="ECO:0000313" key="2">
    <source>
        <dbReference type="Proteomes" id="UP000284731"/>
    </source>
</evidence>
<name>A0A412PCJ7_9FIRM</name>
<dbReference type="Proteomes" id="UP000284731">
    <property type="component" value="Unassembled WGS sequence"/>
</dbReference>
<gene>
    <name evidence="1" type="ORF">DWX20_07125</name>
</gene>
<dbReference type="InterPro" id="IPR004465">
    <property type="entry name" value="RNR_NrdI"/>
</dbReference>
<reference evidence="1 2" key="1">
    <citation type="submission" date="2018-08" db="EMBL/GenBank/DDBJ databases">
        <title>A genome reference for cultivated species of the human gut microbiota.</title>
        <authorList>
            <person name="Zou Y."/>
            <person name="Xue W."/>
            <person name="Luo G."/>
        </authorList>
    </citation>
    <scope>NUCLEOTIDE SEQUENCE [LARGE SCALE GENOMIC DNA]</scope>
    <source>
        <strain evidence="1 2">AF18-46</strain>
    </source>
</reference>
<proteinExistence type="predicted"/>
<comment type="caution">
    <text evidence="1">The sequence shown here is derived from an EMBL/GenBank/DDBJ whole genome shotgun (WGS) entry which is preliminary data.</text>
</comment>
<dbReference type="PANTHER" id="PTHR37297:SF1">
    <property type="entry name" value="PROTEIN NRDI"/>
    <property type="match status" value="1"/>
</dbReference>
<dbReference type="PANTHER" id="PTHR37297">
    <property type="entry name" value="PROTEIN NRDI"/>
    <property type="match status" value="1"/>
</dbReference>
<dbReference type="SUPFAM" id="SSF52218">
    <property type="entry name" value="Flavoproteins"/>
    <property type="match status" value="1"/>
</dbReference>
<dbReference type="AlphaFoldDB" id="A0A412PCJ7"/>
<protein>
    <submittedName>
        <fullName evidence="1">NrdI protein</fullName>
    </submittedName>
</protein>
<dbReference type="Gene3D" id="3.40.50.360">
    <property type="match status" value="1"/>
</dbReference>
<sequence length="120" mass="12803">MKIVFATRMGNTDELVRQKLGYTDAMLIVDGSEKVDGDYVLFTYTDGYGEVPGVVESFLENNKAGLKGVVATGSMVRHADTFAAAGDKIVKDFGGVLIAKVDVQGTEEDHTKIKSAIAAL</sequence>
<dbReference type="Pfam" id="PF07972">
    <property type="entry name" value="Flavodoxin_NdrI"/>
    <property type="match status" value="1"/>
</dbReference>
<organism evidence="1 2">
    <name type="scientific">Solobacterium moorei</name>
    <dbReference type="NCBI Taxonomy" id="102148"/>
    <lineage>
        <taxon>Bacteria</taxon>
        <taxon>Bacillati</taxon>
        <taxon>Bacillota</taxon>
        <taxon>Erysipelotrichia</taxon>
        <taxon>Erysipelotrichales</taxon>
        <taxon>Erysipelotrichaceae</taxon>
        <taxon>Solobacterium</taxon>
    </lineage>
</organism>
<dbReference type="InterPro" id="IPR029039">
    <property type="entry name" value="Flavoprotein-like_sf"/>
</dbReference>
<dbReference type="GO" id="GO:0010181">
    <property type="term" value="F:FMN binding"/>
    <property type="evidence" value="ECO:0007669"/>
    <property type="project" value="InterPro"/>
</dbReference>